<dbReference type="Proteomes" id="UP000184253">
    <property type="component" value="Unassembled WGS sequence"/>
</dbReference>
<protein>
    <submittedName>
        <fullName evidence="1">Site-specific recombinase XerD</fullName>
    </submittedName>
</protein>
<dbReference type="SUPFAM" id="SSF56349">
    <property type="entry name" value="DNA breaking-rejoining enzymes"/>
    <property type="match status" value="1"/>
</dbReference>
<accession>A0ABD7MAD1</accession>
<proteinExistence type="predicted"/>
<gene>
    <name evidence="1" type="ORF">SAMN04487849_11429</name>
</gene>
<sequence length="860" mass="94474">MHDPVFAALTAQIAAVERVLSRERIAEIVIGSFQQLPVARRTLDLVTTTPGLLTAADPQTTPALASLLLRLHEAGARTVQPPRCAHCGALRQLLQVTPTGRICAPCGRRLAATSGLCGRCGQERRLQPGPGETAYCKRCWAEMKPEAGDRIVEEVRRHRRVAAVIVRRALEQMAATERDRRVRLLLELQIHGASWFVDPAAGSALFGIFYDLLHRGGARLPERRCRGCGTTRTLTERVEGRVSCRRCYRIAHHAVCDGCGDVTNLERVLSDGRRLCQRCTNRLPDENATCVSCGNHRLIAYRSPDGPLCSTCRGSSRQDTCTVCGEVRACLFHGSEKAICKPCSDEASVDVCTICGNERQCRWAGTARATCEQCANPRQPCVSCGEVRLRHRRAEDGSGYLCWACVPPIIETCTSCGDDRLVNGRIEGRPFCPLCYPRQPESFRPCTSCGTVTRLIAKLCPHCRADQMIREMIPDDLAASDARIAHLRERWFQGAPSKIIYAFERGTVACTLITRVLADPRLCTHAYLDEAGSEFQTRAVRSVLIDHGLLPPRDELLARFELWLPDALAEIPDPSERRTVTQYARWRHLRALRRNTMPSRSGQLSWRRIEIMGIIELLAWVHGRSGSLASLAQADVDEWLAGGPRPFLHHFLTWAGRDGSSRQLAAPRPSSGGLNPQALSDDERWRLFADVTSDASIDPHTKFAAGLMLMFGVRAAKIVQLRAEDVAVTDQAVIVRLGTEPLVLPAELAPAAAGAASNRTAPRMFVESIEQEWVYPGARAGHHMAPDTLNSRLRAVGIPPRLARTSALIALAQELPPVVLSRLTGLDISSAIAWSNAIGANNNAYATAVIERVGMPLPTL</sequence>
<dbReference type="RefSeq" id="WP_073117293.1">
    <property type="nucleotide sequence ID" value="NZ_FRCE01000014.1"/>
</dbReference>
<evidence type="ECO:0000313" key="2">
    <source>
        <dbReference type="Proteomes" id="UP000184253"/>
    </source>
</evidence>
<name>A0ABD7MAD1_MICLU</name>
<dbReference type="AlphaFoldDB" id="A0ABD7MAD1"/>
<organism evidence="1 2">
    <name type="scientific">Micrococcus luteus</name>
    <name type="common">Micrococcus lysodeikticus</name>
    <dbReference type="NCBI Taxonomy" id="1270"/>
    <lineage>
        <taxon>Bacteria</taxon>
        <taxon>Bacillati</taxon>
        <taxon>Actinomycetota</taxon>
        <taxon>Actinomycetes</taxon>
        <taxon>Micrococcales</taxon>
        <taxon>Micrococcaceae</taxon>
        <taxon>Micrococcus</taxon>
    </lineage>
</organism>
<dbReference type="InterPro" id="IPR011010">
    <property type="entry name" value="DNA_brk_join_enz"/>
</dbReference>
<reference evidence="1 2" key="1">
    <citation type="submission" date="2016-11" db="EMBL/GenBank/DDBJ databases">
        <authorList>
            <person name="Varghese N."/>
            <person name="Submissions S."/>
        </authorList>
    </citation>
    <scope>NUCLEOTIDE SEQUENCE [LARGE SCALE GENOMIC DNA]</scope>
    <source>
        <strain evidence="1 2">VTM4R57</strain>
    </source>
</reference>
<evidence type="ECO:0000313" key="1">
    <source>
        <dbReference type="EMBL" id="SHL84273.1"/>
    </source>
</evidence>
<dbReference type="EMBL" id="FRCE01000014">
    <property type="protein sequence ID" value="SHL84273.1"/>
    <property type="molecule type" value="Genomic_DNA"/>
</dbReference>
<comment type="caution">
    <text evidence="1">The sequence shown here is derived from an EMBL/GenBank/DDBJ whole genome shotgun (WGS) entry which is preliminary data.</text>
</comment>